<dbReference type="InterPro" id="IPR011251">
    <property type="entry name" value="Luciferase-like_dom"/>
</dbReference>
<accession>A0A081RF23</accession>
<evidence type="ECO:0000313" key="6">
    <source>
        <dbReference type="Proteomes" id="UP000028411"/>
    </source>
</evidence>
<sequence>MIKVWNFAFNHVPGPAIPNYEDRELVQRAFNFNMNLIASMEKRGFEGVFFSEHHFVASLSPNPNLLVATLAARTERMKIGVMGNVLPFHTPFRLFEDLAMLDYLTNGRLEIGVASGIPPEFLLVKIPQDEIRPRFAETLDFLAEAEKDLFVTFNGQFTNMDDVPLMPRPRKEARRRHWMTIYSESSCRDAARRDFKVCTGFQSSAAAGAAFDAYRDEAAKHGRDVGPDDIGIRRQVVLGDTHEEAVQLNQELKDGAIERIEHTYKVVFDRFEKAGLTQVSSIRSSGIADASAVAHKADPKEKKGPAPRGIDVSDEEFISGSPATVAEQIVEQCRIMGAGNILAYQSTAMNETQLEKNYRLWEQVIPILAKADVLGGVPA</sequence>
<feature type="domain" description="Luciferase-like" evidence="4">
    <location>
        <begin position="29"/>
        <end position="331"/>
    </location>
</feature>
<name>A0A081RF23_SPHCR</name>
<comment type="caution">
    <text evidence="5">The sequence shown here is derived from an EMBL/GenBank/DDBJ whole genome shotgun (WGS) entry which is preliminary data.</text>
</comment>
<dbReference type="OrthoDB" id="8477406at2"/>
<feature type="compositionally biased region" description="Basic and acidic residues" evidence="3">
    <location>
        <begin position="295"/>
        <end position="304"/>
    </location>
</feature>
<organism evidence="5 6">
    <name type="scientific">Sphingobium chlorophenolicum</name>
    <dbReference type="NCBI Taxonomy" id="46429"/>
    <lineage>
        <taxon>Bacteria</taxon>
        <taxon>Pseudomonadati</taxon>
        <taxon>Pseudomonadota</taxon>
        <taxon>Alphaproteobacteria</taxon>
        <taxon>Sphingomonadales</taxon>
        <taxon>Sphingomonadaceae</taxon>
        <taxon>Sphingobium</taxon>
    </lineage>
</organism>
<dbReference type="GO" id="GO:0005829">
    <property type="term" value="C:cytosol"/>
    <property type="evidence" value="ECO:0007669"/>
    <property type="project" value="TreeGrafter"/>
</dbReference>
<dbReference type="RefSeq" id="WP_037450408.1">
    <property type="nucleotide sequence ID" value="NZ_JFHR01000017.1"/>
</dbReference>
<evidence type="ECO:0000259" key="4">
    <source>
        <dbReference type="Pfam" id="PF00296"/>
    </source>
</evidence>
<protein>
    <submittedName>
        <fullName evidence="5">Luciferase-like, subgroup</fullName>
    </submittedName>
</protein>
<dbReference type="GO" id="GO:0016705">
    <property type="term" value="F:oxidoreductase activity, acting on paired donors, with incorporation or reduction of molecular oxygen"/>
    <property type="evidence" value="ECO:0007669"/>
    <property type="project" value="InterPro"/>
</dbReference>
<dbReference type="eggNOG" id="COG2141">
    <property type="taxonomic scope" value="Bacteria"/>
</dbReference>
<dbReference type="PANTHER" id="PTHR30137:SF8">
    <property type="entry name" value="BLR5498 PROTEIN"/>
    <property type="match status" value="1"/>
</dbReference>
<feature type="region of interest" description="Disordered" evidence="3">
    <location>
        <begin position="293"/>
        <end position="314"/>
    </location>
</feature>
<proteinExistence type="predicted"/>
<evidence type="ECO:0000256" key="2">
    <source>
        <dbReference type="ARBA" id="ARBA00023033"/>
    </source>
</evidence>
<dbReference type="Proteomes" id="UP000028411">
    <property type="component" value="Unassembled WGS sequence"/>
</dbReference>
<evidence type="ECO:0000256" key="1">
    <source>
        <dbReference type="ARBA" id="ARBA00023002"/>
    </source>
</evidence>
<reference evidence="5 6" key="1">
    <citation type="submission" date="2014-02" db="EMBL/GenBank/DDBJ databases">
        <title>Whole genome sequence of Sphingobium chlorophenolicum NBRC 16172.</title>
        <authorList>
            <person name="Gan H.M."/>
            <person name="Gan H.Y."/>
            <person name="Chew T.H."/>
            <person name="Savka M.A."/>
        </authorList>
    </citation>
    <scope>NUCLEOTIDE SEQUENCE [LARGE SCALE GENOMIC DNA]</scope>
    <source>
        <strain evidence="5 6">NBRC 16172</strain>
    </source>
</reference>
<dbReference type="GO" id="GO:0004497">
    <property type="term" value="F:monooxygenase activity"/>
    <property type="evidence" value="ECO:0007669"/>
    <property type="project" value="UniProtKB-KW"/>
</dbReference>
<gene>
    <name evidence="5" type="ORF">BV95_01841</name>
</gene>
<keyword evidence="1" id="KW-0560">Oxidoreductase</keyword>
<keyword evidence="2" id="KW-0503">Monooxygenase</keyword>
<evidence type="ECO:0000313" key="5">
    <source>
        <dbReference type="EMBL" id="KEQ53796.1"/>
    </source>
</evidence>
<dbReference type="Pfam" id="PF00296">
    <property type="entry name" value="Bac_luciferase"/>
    <property type="match status" value="1"/>
</dbReference>
<dbReference type="SUPFAM" id="SSF51679">
    <property type="entry name" value="Bacterial luciferase-like"/>
    <property type="match status" value="1"/>
</dbReference>
<dbReference type="Gene3D" id="3.20.20.30">
    <property type="entry name" value="Luciferase-like domain"/>
    <property type="match status" value="1"/>
</dbReference>
<dbReference type="PANTHER" id="PTHR30137">
    <property type="entry name" value="LUCIFERASE-LIKE MONOOXYGENASE"/>
    <property type="match status" value="1"/>
</dbReference>
<evidence type="ECO:0000256" key="3">
    <source>
        <dbReference type="SAM" id="MobiDB-lite"/>
    </source>
</evidence>
<dbReference type="PATRIC" id="fig|46429.4.peg.1810"/>
<dbReference type="AlphaFoldDB" id="A0A081RF23"/>
<dbReference type="InterPro" id="IPR050766">
    <property type="entry name" value="Bact_Lucif_Oxidored"/>
</dbReference>
<dbReference type="EMBL" id="JFHR01000017">
    <property type="protein sequence ID" value="KEQ53796.1"/>
    <property type="molecule type" value="Genomic_DNA"/>
</dbReference>
<dbReference type="InterPro" id="IPR036661">
    <property type="entry name" value="Luciferase-like_sf"/>
</dbReference>